<dbReference type="RefSeq" id="WP_076630622.1">
    <property type="nucleotide sequence ID" value="NZ_CP019315.1"/>
</dbReference>
<gene>
    <name evidence="3" type="ORF">BWR18_20020</name>
</gene>
<accession>A0A1P8N1F8</accession>
<dbReference type="Proteomes" id="UP000186336">
    <property type="component" value="Plasmid pDOK1-4-3"/>
</dbReference>
<geneLocation type="plasmid" evidence="3 4">
    <name>pDOK1-4-3</name>
</geneLocation>
<dbReference type="InterPro" id="IPR036663">
    <property type="entry name" value="Fumarylacetoacetase_C_sf"/>
</dbReference>
<feature type="domain" description="Fumarylacetoacetase-like C-terminal" evidence="2">
    <location>
        <begin position="27"/>
        <end position="227"/>
    </location>
</feature>
<dbReference type="PANTHER" id="PTHR11820:SF90">
    <property type="entry name" value="FLUTATHIONE S-TRANSFERASE"/>
    <property type="match status" value="1"/>
</dbReference>
<keyword evidence="3" id="KW-0378">Hydrolase</keyword>
<name>A0A1P8N1F8_9RHOB</name>
<dbReference type="GO" id="GO:0018773">
    <property type="term" value="F:acetylpyruvate hydrolase activity"/>
    <property type="evidence" value="ECO:0007669"/>
    <property type="project" value="TreeGrafter"/>
</dbReference>
<sequence length="231" mass="24702">MSFVIDPPKQASIAVAGSNDRFPVRRIFCVGRNYAVHAREMGKDPDREPPFFFTKPADAVVGSPCTVPYPPLTKDLHHEIELVIAIGAGGAKIAPDAVMDHVWGASVGIDLTRRDLQTEAKKMGRPWDWAKAFDFSAPMSSLVPFSDVPNLEGGRIWLAVNGVVRQDADIADLIWPVREHVAYLSQSVALAPGDLIMTGTPAGVGAVQVGDVITGGIDGIGEIEVTVGPRL</sequence>
<dbReference type="EMBL" id="CP019315">
    <property type="protein sequence ID" value="APX14155.1"/>
    <property type="molecule type" value="Genomic_DNA"/>
</dbReference>
<dbReference type="Pfam" id="PF01557">
    <property type="entry name" value="FAA_hydrolase"/>
    <property type="match status" value="1"/>
</dbReference>
<dbReference type="AlphaFoldDB" id="A0A1P8N1F8"/>
<keyword evidence="1" id="KW-0479">Metal-binding</keyword>
<dbReference type="PANTHER" id="PTHR11820">
    <property type="entry name" value="ACYLPYRUVASE"/>
    <property type="match status" value="1"/>
</dbReference>
<dbReference type="KEGG" id="tom:BWR18_20020"/>
<proteinExistence type="predicted"/>
<keyword evidence="4" id="KW-1185">Reference proteome</keyword>
<reference evidence="3 4" key="1">
    <citation type="submission" date="2017-01" db="EMBL/GenBank/DDBJ databases">
        <title>Complete genome of Tateyamaria omphalii DOK1-4 isolated from seawater in Dokdo.</title>
        <authorList>
            <person name="Kim J.H."/>
            <person name="Chi W.-J."/>
        </authorList>
    </citation>
    <scope>NUCLEOTIDE SEQUENCE [LARGE SCALE GENOMIC DNA]</scope>
    <source>
        <strain evidence="3 4">DOK1-4</strain>
        <plasmid evidence="3 4">pDOK1-4-3</plasmid>
    </source>
</reference>
<keyword evidence="3" id="KW-0614">Plasmid</keyword>
<evidence type="ECO:0000313" key="3">
    <source>
        <dbReference type="EMBL" id="APX14155.1"/>
    </source>
</evidence>
<dbReference type="InterPro" id="IPR011234">
    <property type="entry name" value="Fumarylacetoacetase-like_C"/>
</dbReference>
<organism evidence="3 4">
    <name type="scientific">Tateyamaria omphalii</name>
    <dbReference type="NCBI Taxonomy" id="299262"/>
    <lineage>
        <taxon>Bacteria</taxon>
        <taxon>Pseudomonadati</taxon>
        <taxon>Pseudomonadota</taxon>
        <taxon>Alphaproteobacteria</taxon>
        <taxon>Rhodobacterales</taxon>
        <taxon>Roseobacteraceae</taxon>
        <taxon>Tateyamaria</taxon>
    </lineage>
</organism>
<evidence type="ECO:0000259" key="2">
    <source>
        <dbReference type="Pfam" id="PF01557"/>
    </source>
</evidence>
<dbReference type="OrthoDB" id="5197601at2"/>
<evidence type="ECO:0000256" key="1">
    <source>
        <dbReference type="ARBA" id="ARBA00022723"/>
    </source>
</evidence>
<protein>
    <submittedName>
        <fullName evidence="3">Fumarylacetoacetate hydrolase</fullName>
    </submittedName>
</protein>
<dbReference type="SUPFAM" id="SSF56529">
    <property type="entry name" value="FAH"/>
    <property type="match status" value="1"/>
</dbReference>
<evidence type="ECO:0000313" key="4">
    <source>
        <dbReference type="Proteomes" id="UP000186336"/>
    </source>
</evidence>
<dbReference type="GO" id="GO:0046872">
    <property type="term" value="F:metal ion binding"/>
    <property type="evidence" value="ECO:0007669"/>
    <property type="project" value="UniProtKB-KW"/>
</dbReference>
<dbReference type="Gene3D" id="3.90.850.10">
    <property type="entry name" value="Fumarylacetoacetase-like, C-terminal domain"/>
    <property type="match status" value="1"/>
</dbReference>